<dbReference type="EMBL" id="OZ023711">
    <property type="protein sequence ID" value="CAK9859908.1"/>
    <property type="molecule type" value="Genomic_DNA"/>
</dbReference>
<evidence type="ECO:0000313" key="2">
    <source>
        <dbReference type="Proteomes" id="UP001497522"/>
    </source>
</evidence>
<accession>A0ABP1ABI7</accession>
<name>A0ABP1ABI7_9BRYO</name>
<organism evidence="1 2">
    <name type="scientific">Sphagnum jensenii</name>
    <dbReference type="NCBI Taxonomy" id="128206"/>
    <lineage>
        <taxon>Eukaryota</taxon>
        <taxon>Viridiplantae</taxon>
        <taxon>Streptophyta</taxon>
        <taxon>Embryophyta</taxon>
        <taxon>Bryophyta</taxon>
        <taxon>Sphagnophytina</taxon>
        <taxon>Sphagnopsida</taxon>
        <taxon>Sphagnales</taxon>
        <taxon>Sphagnaceae</taxon>
        <taxon>Sphagnum</taxon>
    </lineage>
</organism>
<evidence type="ECO:0000313" key="1">
    <source>
        <dbReference type="EMBL" id="CAK9859908.1"/>
    </source>
</evidence>
<keyword evidence="2" id="KW-1185">Reference proteome</keyword>
<dbReference type="Proteomes" id="UP001497522">
    <property type="component" value="Chromosome 10"/>
</dbReference>
<protein>
    <submittedName>
        <fullName evidence="1">Uncharacterized protein</fullName>
    </submittedName>
</protein>
<reference evidence="1" key="1">
    <citation type="submission" date="2024-03" db="EMBL/GenBank/DDBJ databases">
        <authorList>
            <consortium name="ELIXIR-Norway"/>
            <consortium name="Elixir Norway"/>
        </authorList>
    </citation>
    <scope>NUCLEOTIDE SEQUENCE</scope>
</reference>
<sequence>MVAAAMATPPVIARLGGSSLSSPRASLSKVQRSSGIWTFFSTEPDARPPHGAAFRTGDRSTFMTPLQLDRLSLHVTYHVFQQGLVV</sequence>
<gene>
    <name evidence="1" type="ORF">CSSPJE1EN2_LOCUS2903</name>
</gene>
<proteinExistence type="predicted"/>